<dbReference type="SUPFAM" id="SSF52540">
    <property type="entry name" value="P-loop containing nucleoside triphosphate hydrolases"/>
    <property type="match status" value="1"/>
</dbReference>
<evidence type="ECO:0000259" key="2">
    <source>
        <dbReference type="Pfam" id="PF13086"/>
    </source>
</evidence>
<comment type="caution">
    <text evidence="3">The sequence shown here is derived from an EMBL/GenBank/DDBJ whole genome shotgun (WGS) entry which is preliminary data.</text>
</comment>
<reference evidence="3 4" key="1">
    <citation type="journal article" date="2017" name="Mol. Biol. Evol.">
        <title>The 4-celled Tetrabaena socialis nuclear genome reveals the essential components for genetic control of cell number at the origin of multicellularity in the volvocine lineage.</title>
        <authorList>
            <person name="Featherston J."/>
            <person name="Arakaki Y."/>
            <person name="Hanschen E.R."/>
            <person name="Ferris P.J."/>
            <person name="Michod R.E."/>
            <person name="Olson B.J.S.C."/>
            <person name="Nozaki H."/>
            <person name="Durand P.M."/>
        </authorList>
    </citation>
    <scope>NUCLEOTIDE SEQUENCE [LARGE SCALE GENOMIC DNA]</scope>
    <source>
        <strain evidence="3 4">NIES-571</strain>
    </source>
</reference>
<dbReference type="GO" id="GO:0043139">
    <property type="term" value="F:5'-3' DNA helicase activity"/>
    <property type="evidence" value="ECO:0007669"/>
    <property type="project" value="TreeGrafter"/>
</dbReference>
<dbReference type="InterPro" id="IPR050534">
    <property type="entry name" value="Coronavir_polyprotein_1ab"/>
</dbReference>
<dbReference type="PANTHER" id="PTHR43788:SF13">
    <property type="entry name" value="REGULATOR OF NONSENSE TRANSCRIPTS 1"/>
    <property type="match status" value="1"/>
</dbReference>
<feature type="compositionally biased region" description="Polar residues" evidence="1">
    <location>
        <begin position="39"/>
        <end position="56"/>
    </location>
</feature>
<feature type="compositionally biased region" description="Pro residues" evidence="1">
    <location>
        <begin position="68"/>
        <end position="81"/>
    </location>
</feature>
<accession>A0A2J7ZWA5</accession>
<dbReference type="InterPro" id="IPR027417">
    <property type="entry name" value="P-loop_NTPase"/>
</dbReference>
<dbReference type="PANTHER" id="PTHR43788">
    <property type="entry name" value="DNA2/NAM7 HELICASE FAMILY MEMBER"/>
    <property type="match status" value="1"/>
</dbReference>
<dbReference type="Gene3D" id="3.40.50.300">
    <property type="entry name" value="P-loop containing nucleotide triphosphate hydrolases"/>
    <property type="match status" value="1"/>
</dbReference>
<evidence type="ECO:0000313" key="3">
    <source>
        <dbReference type="EMBL" id="PNH04536.1"/>
    </source>
</evidence>
<dbReference type="SUPFAM" id="SSF101447">
    <property type="entry name" value="Formin homology 2 domain (FH2 domain)"/>
    <property type="match status" value="1"/>
</dbReference>
<dbReference type="OrthoDB" id="6513042at2759"/>
<evidence type="ECO:0000256" key="1">
    <source>
        <dbReference type="SAM" id="MobiDB-lite"/>
    </source>
</evidence>
<keyword evidence="4" id="KW-1185">Reference proteome</keyword>
<dbReference type="AlphaFoldDB" id="A0A2J7ZWA5"/>
<protein>
    <submittedName>
        <fullName evidence="3">Regulator of nonsense transcripts 1</fullName>
    </submittedName>
</protein>
<organism evidence="3 4">
    <name type="scientific">Tetrabaena socialis</name>
    <dbReference type="NCBI Taxonomy" id="47790"/>
    <lineage>
        <taxon>Eukaryota</taxon>
        <taxon>Viridiplantae</taxon>
        <taxon>Chlorophyta</taxon>
        <taxon>core chlorophytes</taxon>
        <taxon>Chlorophyceae</taxon>
        <taxon>CS clade</taxon>
        <taxon>Chlamydomonadales</taxon>
        <taxon>Tetrabaenaceae</taxon>
        <taxon>Tetrabaena</taxon>
    </lineage>
</organism>
<gene>
    <name evidence="3" type="ORF">TSOC_009268</name>
</gene>
<feature type="region of interest" description="Disordered" evidence="1">
    <location>
        <begin position="1"/>
        <end position="84"/>
    </location>
</feature>
<dbReference type="EMBL" id="PGGS01000380">
    <property type="protein sequence ID" value="PNH04536.1"/>
    <property type="molecule type" value="Genomic_DNA"/>
</dbReference>
<dbReference type="Proteomes" id="UP000236333">
    <property type="component" value="Unassembled WGS sequence"/>
</dbReference>
<dbReference type="InterPro" id="IPR041677">
    <property type="entry name" value="DNA2/NAM7_AAA_11"/>
</dbReference>
<dbReference type="Pfam" id="PF13086">
    <property type="entry name" value="AAA_11"/>
    <property type="match status" value="1"/>
</dbReference>
<proteinExistence type="predicted"/>
<name>A0A2J7ZWA5_9CHLO</name>
<feature type="domain" description="DNA2/NAM7 helicase helicase" evidence="2">
    <location>
        <begin position="169"/>
        <end position="240"/>
    </location>
</feature>
<sequence>MTPKTRAPVLIPALPARGAVHSAMDSTSAVGSISPRPHSLSTSAASVPAGSTGNRKQATRLHDKAGTSPPPPPPPPPPPLPGATAMLRCAAALPLAAAAAVAPAAEANGDASPSTSGGTPLGRRAERRGEAAAAAASPLYEHWKSSSGRITGPTFFSALGSGSGALELEEGAARDILSRAQVVAATCIGCGEPRMQALCFPVVVLDEATQATEPHSLVPLLAQAQQVVLVGDPQQLPPTVRVRGPPRPLLRS</sequence>
<evidence type="ECO:0000313" key="4">
    <source>
        <dbReference type="Proteomes" id="UP000236333"/>
    </source>
</evidence>
<feature type="region of interest" description="Disordered" evidence="1">
    <location>
        <begin position="106"/>
        <end position="133"/>
    </location>
</feature>